<dbReference type="EMBL" id="AP011115">
    <property type="protein sequence ID" value="BAH52297.1"/>
    <property type="molecule type" value="Genomic_DNA"/>
</dbReference>
<dbReference type="Pfam" id="PF14594">
    <property type="entry name" value="Sipho_Gp37"/>
    <property type="match status" value="1"/>
</dbReference>
<accession>C1B9E4</accession>
<dbReference type="AlphaFoldDB" id="C1B9E4"/>
<dbReference type="RefSeq" id="WP_012691234.1">
    <property type="nucleotide sequence ID" value="NC_012522.1"/>
</dbReference>
<gene>
    <name evidence="2" type="ordered locus">ROP_40500</name>
</gene>
<dbReference type="InterPro" id="IPR029432">
    <property type="entry name" value="Gp28/Gp37-like_dom"/>
</dbReference>
<dbReference type="Proteomes" id="UP000002212">
    <property type="component" value="Chromosome"/>
</dbReference>
<sequence>MTVMQDIIGVATPTAPTINMDAFEEAYRQGDVIRQEHQFLRRQPPDVSLWTNSQNPNDGLIERGNISDCTSLKASWKKNRAATATVLLRADHHIARWLMRMPNDNTLKKNCVLRVDAVGKKMRWTGLLKNWTLRKRDGVRFLEVTFVDDIQFLQYLLGAPNPVLPIDIFQFPRVFAIIGPSCWAISLIIWLNLLRIQASLWSLGLPDDPFDGGGWDGPFDMNDWQVLIKSPTFMEDSSLWTLLASRMDPIDKVIEDALDDGQLYLSYRRVFTSEGETVTGIAGVTNPRNGVLVFEVLDRSGYFADEGTGTGGNAFDGFRRTVTQFIGGFIEQVDTFVSDNQAFPSSYFVPNWDGRQAPSHPWIVLTDSDYSGIESSELSWAPAGPVQVVVGGGNEFVDTAVELAIQTVGNLLSYFFLAGFSSGGDIAATVIMPMLRGTILAWNKYKSSARVQNLGWVHLMEMFQQGANNAWTLSAIAALRTGLAATKSTTGHAIELYDGGPYIPGIHILPADRVGSTVQGMTDSISTDPIFVDQVEEMTLAFDWTSDAPHSWEVKVGQNKAMMTWAERSSRLLSKALATLQNLGVSIV</sequence>
<dbReference type="STRING" id="632772.ROP_40500"/>
<dbReference type="HOGENOM" id="CLU_032806_0_0_11"/>
<dbReference type="PATRIC" id="fig|632772.20.peg.4248"/>
<protein>
    <recommendedName>
        <fullName evidence="1">Gp28/Gp37-like domain-containing protein</fullName>
    </recommendedName>
</protein>
<evidence type="ECO:0000259" key="1">
    <source>
        <dbReference type="Pfam" id="PF14594"/>
    </source>
</evidence>
<dbReference type="OrthoDB" id="4410004at2"/>
<reference evidence="2 3" key="1">
    <citation type="submission" date="2009-03" db="EMBL/GenBank/DDBJ databases">
        <title>Comparison of the complete genome sequences of Rhodococcus erythropolis PR4 and Rhodococcus opacus B4.</title>
        <authorList>
            <person name="Takarada H."/>
            <person name="Sekine M."/>
            <person name="Hosoyama A."/>
            <person name="Yamada R."/>
            <person name="Fujisawa T."/>
            <person name="Omata S."/>
            <person name="Shimizu A."/>
            <person name="Tsukatani N."/>
            <person name="Tanikawa S."/>
            <person name="Fujita N."/>
            <person name="Harayama S."/>
        </authorList>
    </citation>
    <scope>NUCLEOTIDE SEQUENCE [LARGE SCALE GENOMIC DNA]</scope>
    <source>
        <strain evidence="2 3">B4</strain>
    </source>
</reference>
<dbReference type="KEGG" id="rop:ROP_40500"/>
<evidence type="ECO:0000313" key="3">
    <source>
        <dbReference type="Proteomes" id="UP000002212"/>
    </source>
</evidence>
<name>C1B9E4_RHOOB</name>
<proteinExistence type="predicted"/>
<feature type="domain" description="Gp28/Gp37-like" evidence="1">
    <location>
        <begin position="60"/>
        <end position="557"/>
    </location>
</feature>
<organism evidence="2 3">
    <name type="scientific">Rhodococcus opacus (strain B4)</name>
    <dbReference type="NCBI Taxonomy" id="632772"/>
    <lineage>
        <taxon>Bacteria</taxon>
        <taxon>Bacillati</taxon>
        <taxon>Actinomycetota</taxon>
        <taxon>Actinomycetes</taxon>
        <taxon>Mycobacteriales</taxon>
        <taxon>Nocardiaceae</taxon>
        <taxon>Rhodococcus</taxon>
    </lineage>
</organism>
<evidence type="ECO:0000313" key="2">
    <source>
        <dbReference type="EMBL" id="BAH52297.1"/>
    </source>
</evidence>